<name>A0A1U7NQC8_9FIRM</name>
<keyword evidence="1" id="KW-0732">Signal</keyword>
<dbReference type="EMBL" id="MPKA01000034">
    <property type="protein sequence ID" value="OLU47842.1"/>
    <property type="molecule type" value="Genomic_DNA"/>
</dbReference>
<comment type="caution">
    <text evidence="2">The sequence shown here is derived from an EMBL/GenBank/DDBJ whole genome shotgun (WGS) entry which is preliminary data.</text>
</comment>
<accession>A0A1U7NQC8</accession>
<dbReference type="RefSeq" id="WP_076340448.1">
    <property type="nucleotide sequence ID" value="NZ_CAJTMI010000031.1"/>
</dbReference>
<sequence>MKRYSLRKASVLLMAAMIGLAPQYLYAAEKEKSEPTNTNAALFKTLDEQKEALKEYPILFSAGFNAFKNQTDDGTYIIPGLLHTQSLSKEGKVSECDEMTPQGVAVVDDYIMISAYCYEHEHNSVIYVLDRKNHNYLKTLVLNGMPHAGSIAYDPLNRNLWIATKNEKRDRGALSYISLAKIDTYDFAHDKRAILYDYTLEIPTLKDVSFMTYYKNQVFCGYFSNDDKNLKVYTYDIDPMTGNLVTNKHHTAIAKGIDHIGNYCQGIAINDEYIVLAASDGPDLQSKLSFYSRKENYLLPNTAEEVIDLPPRLEQIYFNGGNTLILNFESAAKHYRDEGIYHIDRLLSLNVDDLMK</sequence>
<reference evidence="2 3" key="1">
    <citation type="submission" date="2016-11" db="EMBL/GenBank/DDBJ databases">
        <title>Description of two novel members of the family Erysipelotrichaceae: Ileibacterium lipovorans gen. nov., sp. nov. and Dubosiella newyorkensis, gen. nov., sp. nov.</title>
        <authorList>
            <person name="Cox L.M."/>
            <person name="Sohn J."/>
            <person name="Tyrrell K.L."/>
            <person name="Citron D.M."/>
            <person name="Lawson P.A."/>
            <person name="Patel N.B."/>
            <person name="Iizumi T."/>
            <person name="Perez-Perez G.I."/>
            <person name="Goldstein E.J."/>
            <person name="Blaser M.J."/>
        </authorList>
    </citation>
    <scope>NUCLEOTIDE SEQUENCE [LARGE SCALE GENOMIC DNA]</scope>
    <source>
        <strain evidence="2 3">NYU-BL-A4</strain>
    </source>
</reference>
<protein>
    <recommendedName>
        <fullName evidence="4">Phytase-like domain-containing protein</fullName>
    </recommendedName>
</protein>
<gene>
    <name evidence="2" type="ORF">BO225_01085</name>
</gene>
<dbReference type="STRING" id="1862672.BO225_01085"/>
<dbReference type="OrthoDB" id="1655118at2"/>
<proteinExistence type="predicted"/>
<evidence type="ECO:0000313" key="3">
    <source>
        <dbReference type="Proteomes" id="UP000186705"/>
    </source>
</evidence>
<evidence type="ECO:0000313" key="2">
    <source>
        <dbReference type="EMBL" id="OLU47842.1"/>
    </source>
</evidence>
<dbReference type="Proteomes" id="UP000186705">
    <property type="component" value="Unassembled WGS sequence"/>
</dbReference>
<dbReference type="AlphaFoldDB" id="A0A1U7NQC8"/>
<evidence type="ECO:0008006" key="4">
    <source>
        <dbReference type="Google" id="ProtNLM"/>
    </source>
</evidence>
<evidence type="ECO:0000256" key="1">
    <source>
        <dbReference type="SAM" id="SignalP"/>
    </source>
</evidence>
<dbReference type="GeneID" id="78274547"/>
<feature type="chain" id="PRO_5012594968" description="Phytase-like domain-containing protein" evidence="1">
    <location>
        <begin position="28"/>
        <end position="356"/>
    </location>
</feature>
<dbReference type="SUPFAM" id="SSF63825">
    <property type="entry name" value="YWTD domain"/>
    <property type="match status" value="1"/>
</dbReference>
<feature type="signal peptide" evidence="1">
    <location>
        <begin position="1"/>
        <end position="27"/>
    </location>
</feature>
<keyword evidence="3" id="KW-1185">Reference proteome</keyword>
<organism evidence="2 3">
    <name type="scientific">Dubosiella newyorkensis</name>
    <dbReference type="NCBI Taxonomy" id="1862672"/>
    <lineage>
        <taxon>Bacteria</taxon>
        <taxon>Bacillati</taxon>
        <taxon>Bacillota</taxon>
        <taxon>Erysipelotrichia</taxon>
        <taxon>Erysipelotrichales</taxon>
        <taxon>Erysipelotrichaceae</taxon>
        <taxon>Dubosiella</taxon>
    </lineage>
</organism>